<reference evidence="1 2" key="1">
    <citation type="submission" date="2024-09" db="EMBL/GenBank/DDBJ databases">
        <title>The Natural Products Discovery Center: Release of the First 8490 Sequenced Strains for Exploring Actinobacteria Biosynthetic Diversity.</title>
        <authorList>
            <person name="Kalkreuter E."/>
            <person name="Kautsar S.A."/>
            <person name="Yang D."/>
            <person name="Bader C.D."/>
            <person name="Teijaro C.N."/>
            <person name="Fluegel L."/>
            <person name="Davis C.M."/>
            <person name="Simpson J.R."/>
            <person name="Lauterbach L."/>
            <person name="Steele A.D."/>
            <person name="Gui C."/>
            <person name="Meng S."/>
            <person name="Li G."/>
            <person name="Viehrig K."/>
            <person name="Ye F."/>
            <person name="Su P."/>
            <person name="Kiefer A.F."/>
            <person name="Nichols A."/>
            <person name="Cepeda A.J."/>
            <person name="Yan W."/>
            <person name="Fan B."/>
            <person name="Jiang Y."/>
            <person name="Adhikari A."/>
            <person name="Zheng C.-J."/>
            <person name="Schuster L."/>
            <person name="Cowan T.M."/>
            <person name="Smanski M.J."/>
            <person name="Chevrette M.G."/>
            <person name="De Carvalho L.P.S."/>
            <person name="Shen B."/>
        </authorList>
    </citation>
    <scope>NUCLEOTIDE SEQUENCE [LARGE SCALE GENOMIC DNA]</scope>
    <source>
        <strain evidence="1 2">NPDC058348</strain>
    </source>
</reference>
<comment type="caution">
    <text evidence="1">The sequence shown here is derived from an EMBL/GenBank/DDBJ whole genome shotgun (WGS) entry which is preliminary data.</text>
</comment>
<accession>A0ABW6FM94</accession>
<keyword evidence="2" id="KW-1185">Reference proteome</keyword>
<name>A0ABW6FM94_9ACTN</name>
<gene>
    <name evidence="1" type="ORF">ACFWJN_03815</name>
</gene>
<protein>
    <recommendedName>
        <fullName evidence="3">DUF2267 domain-containing protein</fullName>
    </recommendedName>
</protein>
<dbReference type="EMBL" id="JBHXIJ010000013">
    <property type="protein sequence ID" value="MFD5098103.1"/>
    <property type="molecule type" value="Genomic_DNA"/>
</dbReference>
<evidence type="ECO:0008006" key="3">
    <source>
        <dbReference type="Google" id="ProtNLM"/>
    </source>
</evidence>
<dbReference type="RefSeq" id="WP_386708461.1">
    <property type="nucleotide sequence ID" value="NZ_JBHXIJ010000013.1"/>
</dbReference>
<sequence length="124" mass="13564">MITEQDRARAAELKTGAAAVRGALKKTARERRTCSWAQLRSQLGSALPRLQSGDQAEILYQVDRDTPSHEPLLSTVLAVSDPGVLPAFRQAAARLGLELPDDADDLQDVLAADVGALYDLWRRR</sequence>
<organism evidence="1 2">
    <name type="scientific">Streptomyces albidochromogenes</name>
    <dbReference type="NCBI Taxonomy" id="329524"/>
    <lineage>
        <taxon>Bacteria</taxon>
        <taxon>Bacillati</taxon>
        <taxon>Actinomycetota</taxon>
        <taxon>Actinomycetes</taxon>
        <taxon>Kitasatosporales</taxon>
        <taxon>Streptomycetaceae</taxon>
        <taxon>Streptomyces</taxon>
    </lineage>
</organism>
<proteinExistence type="predicted"/>
<dbReference type="Proteomes" id="UP001598448">
    <property type="component" value="Unassembled WGS sequence"/>
</dbReference>
<evidence type="ECO:0000313" key="2">
    <source>
        <dbReference type="Proteomes" id="UP001598448"/>
    </source>
</evidence>
<evidence type="ECO:0000313" key="1">
    <source>
        <dbReference type="EMBL" id="MFD5098103.1"/>
    </source>
</evidence>